<accession>A0A165X1M9</accession>
<name>A0A165X1M9_9AGAM</name>
<protein>
    <submittedName>
        <fullName evidence="2">Uncharacterized protein</fullName>
    </submittedName>
</protein>
<evidence type="ECO:0000256" key="1">
    <source>
        <dbReference type="SAM" id="MobiDB-lite"/>
    </source>
</evidence>
<feature type="region of interest" description="Disordered" evidence="1">
    <location>
        <begin position="71"/>
        <end position="136"/>
    </location>
</feature>
<reference evidence="2 3" key="1">
    <citation type="journal article" date="2016" name="Mol. Biol. Evol.">
        <title>Comparative Genomics of Early-Diverging Mushroom-Forming Fungi Provides Insights into the Origins of Lignocellulose Decay Capabilities.</title>
        <authorList>
            <person name="Nagy L.G."/>
            <person name="Riley R."/>
            <person name="Tritt A."/>
            <person name="Adam C."/>
            <person name="Daum C."/>
            <person name="Floudas D."/>
            <person name="Sun H."/>
            <person name="Yadav J.S."/>
            <person name="Pangilinan J."/>
            <person name="Larsson K.H."/>
            <person name="Matsuura K."/>
            <person name="Barry K."/>
            <person name="Labutti K."/>
            <person name="Kuo R."/>
            <person name="Ohm R.A."/>
            <person name="Bhattacharya S.S."/>
            <person name="Shirouzu T."/>
            <person name="Yoshinaga Y."/>
            <person name="Martin F.M."/>
            <person name="Grigoriev I.V."/>
            <person name="Hibbett D.S."/>
        </authorList>
    </citation>
    <scope>NUCLEOTIDE SEQUENCE [LARGE SCALE GENOMIC DNA]</scope>
    <source>
        <strain evidence="2 3">CBS 109695</strain>
    </source>
</reference>
<sequence>MSSECSQASSATPSLSSYPAEFRGAADYDRKPSNQYLLFHWNHTVMHYYCDECGSLVTTTGGIAYHGITTTNQNVDSAFEDSDTEGPARSSSISSSGRSRGGVEIHRSPAMRRQRPALVRMSPIYRPDLGQGMEGY</sequence>
<dbReference type="AlphaFoldDB" id="A0A165X1M9"/>
<dbReference type="EMBL" id="KV417731">
    <property type="protein sequence ID" value="KZP08109.1"/>
    <property type="molecule type" value="Genomic_DNA"/>
</dbReference>
<feature type="compositionally biased region" description="Low complexity" evidence="1">
    <location>
        <begin position="89"/>
        <end position="98"/>
    </location>
</feature>
<evidence type="ECO:0000313" key="2">
    <source>
        <dbReference type="EMBL" id="KZP08109.1"/>
    </source>
</evidence>
<dbReference type="Proteomes" id="UP000076532">
    <property type="component" value="Unassembled WGS sequence"/>
</dbReference>
<organism evidence="2 3">
    <name type="scientific">Athelia psychrophila</name>
    <dbReference type="NCBI Taxonomy" id="1759441"/>
    <lineage>
        <taxon>Eukaryota</taxon>
        <taxon>Fungi</taxon>
        <taxon>Dikarya</taxon>
        <taxon>Basidiomycota</taxon>
        <taxon>Agaricomycotina</taxon>
        <taxon>Agaricomycetes</taxon>
        <taxon>Agaricomycetidae</taxon>
        <taxon>Atheliales</taxon>
        <taxon>Atheliaceae</taxon>
        <taxon>Athelia</taxon>
    </lineage>
</organism>
<proteinExistence type="predicted"/>
<gene>
    <name evidence="2" type="ORF">FIBSPDRAFT_965099</name>
</gene>
<keyword evidence="3" id="KW-1185">Reference proteome</keyword>
<evidence type="ECO:0000313" key="3">
    <source>
        <dbReference type="Proteomes" id="UP000076532"/>
    </source>
</evidence>